<dbReference type="GO" id="GO:0016990">
    <property type="term" value="F:arginine deiminase activity"/>
    <property type="evidence" value="ECO:0007669"/>
    <property type="project" value="TreeGrafter"/>
</dbReference>
<evidence type="ECO:0008006" key="3">
    <source>
        <dbReference type="Google" id="ProtNLM"/>
    </source>
</evidence>
<gene>
    <name evidence="1" type="ORF">PNBC_03730</name>
</gene>
<proteinExistence type="predicted"/>
<dbReference type="OrthoDB" id="9807502at2"/>
<dbReference type="STRING" id="1763538.LPB68_21010"/>
<evidence type="ECO:0000313" key="1">
    <source>
        <dbReference type="EMBL" id="OAB76527.1"/>
    </source>
</evidence>
<dbReference type="PANTHER" id="PTHR47271">
    <property type="entry name" value="ARGININE DEIMINASE"/>
    <property type="match status" value="1"/>
</dbReference>
<dbReference type="AlphaFoldDB" id="A0A167FG64"/>
<comment type="caution">
    <text evidence="1">The sequence shown here is derived from an EMBL/GenBank/DDBJ whole genome shotgun (WGS) entry which is preliminary data.</text>
</comment>
<evidence type="ECO:0000313" key="2">
    <source>
        <dbReference type="Proteomes" id="UP000077134"/>
    </source>
</evidence>
<dbReference type="KEGG" id="pcx:LPB68_21010"/>
<reference evidence="1 2" key="1">
    <citation type="submission" date="2016-02" db="EMBL/GenBank/DDBJ databases">
        <title>Paenibacillus sp. LPB0068, isolated from Crassostrea gigas.</title>
        <authorList>
            <person name="Shin S.-K."/>
            <person name="Yi H."/>
        </authorList>
    </citation>
    <scope>NUCLEOTIDE SEQUENCE [LARGE SCALE GENOMIC DNA]</scope>
    <source>
        <strain evidence="1 2">LPB0068</strain>
    </source>
</reference>
<sequence length="327" mass="36663">MNLTTRYLSRSPVNQPFHDKEILRDIWGDHWGVSNDIGRIGKVLMHRPNKEVLLLHDHASEIEASPLFTNYVKGNSNLENQKHTSLDLELLQSQYDNLVQILMNEGIKILHLEGESKSMPERLFTRDLGMVIPCGLIISRLALYLRYGESRLAAQTCAQHGVPILGLVHGNGFAEGGSFMMLDETTAVIGLSERVNRLGMEQIKYILSIQNIQLIVIDLPSTIIHLDDAFIMINHDMALVDTTLLPYWFLDELHRRKITLLHVDPKDPPLTINALTVAPGRVIISASGNRTIDLLARHKVEVIPVPVDEILKLGGGIHCVALPLTRE</sequence>
<dbReference type="Proteomes" id="UP000077134">
    <property type="component" value="Unassembled WGS sequence"/>
</dbReference>
<dbReference type="GO" id="GO:0019546">
    <property type="term" value="P:L-arginine deiminase pathway"/>
    <property type="evidence" value="ECO:0007669"/>
    <property type="project" value="TreeGrafter"/>
</dbReference>
<dbReference type="Pfam" id="PF19420">
    <property type="entry name" value="DDAH_eukar"/>
    <property type="match status" value="1"/>
</dbReference>
<name>A0A167FG64_9BACL</name>
<dbReference type="SUPFAM" id="SSF55909">
    <property type="entry name" value="Pentein"/>
    <property type="match status" value="1"/>
</dbReference>
<accession>A0A167FG64</accession>
<dbReference type="Gene3D" id="3.75.10.10">
    <property type="entry name" value="L-arginine/glycine Amidinotransferase, Chain A"/>
    <property type="match status" value="1"/>
</dbReference>
<dbReference type="PANTHER" id="PTHR47271:SF2">
    <property type="entry name" value="ARGININE DEIMINASE"/>
    <property type="match status" value="1"/>
</dbReference>
<organism evidence="1 2">
    <name type="scientific">Paenibacillus crassostreae</name>
    <dbReference type="NCBI Taxonomy" id="1763538"/>
    <lineage>
        <taxon>Bacteria</taxon>
        <taxon>Bacillati</taxon>
        <taxon>Bacillota</taxon>
        <taxon>Bacilli</taxon>
        <taxon>Bacillales</taxon>
        <taxon>Paenibacillaceae</taxon>
        <taxon>Paenibacillus</taxon>
    </lineage>
</organism>
<dbReference type="EMBL" id="LSFN01000005">
    <property type="protein sequence ID" value="OAB76527.1"/>
    <property type="molecule type" value="Genomic_DNA"/>
</dbReference>
<dbReference type="RefSeq" id="WP_068655313.1">
    <property type="nucleotide sequence ID" value="NZ_CP017770.1"/>
</dbReference>
<protein>
    <recommendedName>
        <fullName evidence="3">Amidinotransferase</fullName>
    </recommendedName>
</protein>
<keyword evidence="2" id="KW-1185">Reference proteome</keyword>